<feature type="region of interest" description="Disordered" evidence="1">
    <location>
        <begin position="1"/>
        <end position="88"/>
    </location>
</feature>
<protein>
    <submittedName>
        <fullName evidence="2">Uncharacterized protein</fullName>
    </submittedName>
</protein>
<dbReference type="OrthoDB" id="2362444at2759"/>
<sequence length="610" mass="69188">MKKLQNLLSSKKKNDRPSSGYKKTALETSRPILSPMPSSSQQRQMGAKTEYPHIQTSIQPPHTSAKIEPRNQPVHSPTPSSSQPVQPKIEVSDQQLSNLLANATIVSMTTPNFADLVPEEPAATKSLPPPLPAHDDTEEQITKEQAVENRIYQIEKNIEHINNGALQVSAWKVMEEVSVSVYLQGLDKDSFFTREVSDGTTQTHEAFKLLKAIDIVEEKKEKYRDDHRFRTLDSEILDKYEGVVPGTVTAEAYGNEMSLLAKTDDRFTFTFSTASAPEGLTVKKLVARLNELQKGGLGHVWAADRQKVLYEDLMKYITSSSTWFDPNEKYKWSTQARELIDRLNNGNIFMDLSENSSFLVFFQEMGLPDCFYQILLGTELRLRLPLIGDWYFTGSRTRTVKTSLIISKRWQDHVRVTYDDEKESIQWRSNVHEQQIDGLLRFADTMGWPYMESLRPVAETVYPNMISGGQEVNSQIWDWLYGVVLPGKYASFKIMTTLVMLTPETKDLKWAPFYNSGLVVEGCSFWRLKSILGRVLGGSPGATGLMHWVGPCPPVIEGLDDGVKMSWVLIKARSVDDPGLINLERSFTDVNVFEYFADDFKKNPDMLQME</sequence>
<feature type="compositionally biased region" description="Low complexity" evidence="1">
    <location>
        <begin position="72"/>
        <end position="87"/>
    </location>
</feature>
<evidence type="ECO:0000256" key="1">
    <source>
        <dbReference type="SAM" id="MobiDB-lite"/>
    </source>
</evidence>
<dbReference type="PANTHER" id="PTHR42345">
    <property type="entry name" value="TPR_REGION DOMAIN-CONTAINING PROTEIN"/>
    <property type="match status" value="1"/>
</dbReference>
<dbReference type="Proteomes" id="UP000242146">
    <property type="component" value="Unassembled WGS sequence"/>
</dbReference>
<comment type="caution">
    <text evidence="2">The sequence shown here is derived from an EMBL/GenBank/DDBJ whole genome shotgun (WGS) entry which is preliminary data.</text>
</comment>
<reference evidence="2 3" key="1">
    <citation type="submission" date="2016-07" db="EMBL/GenBank/DDBJ databases">
        <title>Pervasive Adenine N6-methylation of Active Genes in Fungi.</title>
        <authorList>
            <consortium name="DOE Joint Genome Institute"/>
            <person name="Mondo S.J."/>
            <person name="Dannebaum R.O."/>
            <person name="Kuo R.C."/>
            <person name="Labutti K."/>
            <person name="Haridas S."/>
            <person name="Kuo A."/>
            <person name="Salamov A."/>
            <person name="Ahrendt S.R."/>
            <person name="Lipzen A."/>
            <person name="Sullivan W."/>
            <person name="Andreopoulos W.B."/>
            <person name="Clum A."/>
            <person name="Lindquist E."/>
            <person name="Daum C."/>
            <person name="Ramamoorthy G.K."/>
            <person name="Gryganskyi A."/>
            <person name="Culley D."/>
            <person name="Magnuson J.K."/>
            <person name="James T.Y."/>
            <person name="O'Malley M.A."/>
            <person name="Stajich J.E."/>
            <person name="Spatafora J.W."/>
            <person name="Visel A."/>
            <person name="Grigoriev I.V."/>
        </authorList>
    </citation>
    <scope>NUCLEOTIDE SEQUENCE [LARGE SCALE GENOMIC DNA]</scope>
    <source>
        <strain evidence="2 3">NRRL 3301</strain>
    </source>
</reference>
<accession>A0A1X2G9S4</accession>
<dbReference type="PANTHER" id="PTHR42345:SF2">
    <property type="entry name" value="HELICASE-LIKE PROTEIN"/>
    <property type="match status" value="1"/>
</dbReference>
<proteinExistence type="predicted"/>
<organism evidence="2 3">
    <name type="scientific">Hesseltinella vesiculosa</name>
    <dbReference type="NCBI Taxonomy" id="101127"/>
    <lineage>
        <taxon>Eukaryota</taxon>
        <taxon>Fungi</taxon>
        <taxon>Fungi incertae sedis</taxon>
        <taxon>Mucoromycota</taxon>
        <taxon>Mucoromycotina</taxon>
        <taxon>Mucoromycetes</taxon>
        <taxon>Mucorales</taxon>
        <taxon>Cunninghamellaceae</taxon>
        <taxon>Hesseltinella</taxon>
    </lineage>
</organism>
<dbReference type="AlphaFoldDB" id="A0A1X2G9S4"/>
<feature type="compositionally biased region" description="Low complexity" evidence="1">
    <location>
        <begin position="35"/>
        <end position="45"/>
    </location>
</feature>
<evidence type="ECO:0000313" key="3">
    <source>
        <dbReference type="Proteomes" id="UP000242146"/>
    </source>
</evidence>
<name>A0A1X2G9S4_9FUNG</name>
<keyword evidence="3" id="KW-1185">Reference proteome</keyword>
<dbReference type="EMBL" id="MCGT01000028">
    <property type="protein sequence ID" value="ORX48757.1"/>
    <property type="molecule type" value="Genomic_DNA"/>
</dbReference>
<gene>
    <name evidence="2" type="ORF">DM01DRAFT_351232</name>
</gene>
<evidence type="ECO:0000313" key="2">
    <source>
        <dbReference type="EMBL" id="ORX48757.1"/>
    </source>
</evidence>
<dbReference type="STRING" id="101127.A0A1X2G9S4"/>